<evidence type="ECO:0000313" key="1">
    <source>
        <dbReference type="EMBL" id="KOF73267.1"/>
    </source>
</evidence>
<organism evidence="1">
    <name type="scientific">Octopus bimaculoides</name>
    <name type="common">California two-spotted octopus</name>
    <dbReference type="NCBI Taxonomy" id="37653"/>
    <lineage>
        <taxon>Eukaryota</taxon>
        <taxon>Metazoa</taxon>
        <taxon>Spiralia</taxon>
        <taxon>Lophotrochozoa</taxon>
        <taxon>Mollusca</taxon>
        <taxon>Cephalopoda</taxon>
        <taxon>Coleoidea</taxon>
        <taxon>Octopodiformes</taxon>
        <taxon>Octopoda</taxon>
        <taxon>Incirrata</taxon>
        <taxon>Octopodidae</taxon>
        <taxon>Octopus</taxon>
    </lineage>
</organism>
<dbReference type="EMBL" id="KQ423217">
    <property type="protein sequence ID" value="KOF73267.1"/>
    <property type="molecule type" value="Genomic_DNA"/>
</dbReference>
<dbReference type="AlphaFoldDB" id="A0A0L8G8C8"/>
<sequence length="60" mass="6786">MMFISPKICFFCHGNRNECRFCCSIPDYPTLSRNKMKGAPAMIIHIFIHTGLSFTDAGNT</sequence>
<protein>
    <submittedName>
        <fullName evidence="1">Uncharacterized protein</fullName>
    </submittedName>
</protein>
<accession>A0A0L8G8C8</accession>
<reference evidence="1" key="1">
    <citation type="submission" date="2015-07" db="EMBL/GenBank/DDBJ databases">
        <title>MeaNS - Measles Nucleotide Surveillance Program.</title>
        <authorList>
            <person name="Tran T."/>
            <person name="Druce J."/>
        </authorList>
    </citation>
    <scope>NUCLEOTIDE SEQUENCE</scope>
    <source>
        <strain evidence="1">UCB-OBI-ISO-001</strain>
        <tissue evidence="1">Gonad</tissue>
    </source>
</reference>
<proteinExistence type="predicted"/>
<name>A0A0L8G8C8_OCTBM</name>
<gene>
    <name evidence="1" type="ORF">OCBIM_22038113mg</name>
</gene>